<gene>
    <name evidence="2" type="ORF">MM213_02810</name>
</gene>
<keyword evidence="3" id="KW-1185">Reference proteome</keyword>
<dbReference type="Proteomes" id="UP001165430">
    <property type="component" value="Unassembled WGS sequence"/>
</dbReference>
<proteinExistence type="predicted"/>
<dbReference type="RefSeq" id="WP_241409984.1">
    <property type="nucleotide sequence ID" value="NZ_JAKZGO010000002.1"/>
</dbReference>
<dbReference type="EMBL" id="JAKZGO010000002">
    <property type="protein sequence ID" value="MCH7412400.1"/>
    <property type="molecule type" value="Genomic_DNA"/>
</dbReference>
<evidence type="ECO:0000313" key="3">
    <source>
        <dbReference type="Proteomes" id="UP001165430"/>
    </source>
</evidence>
<reference evidence="2" key="1">
    <citation type="submission" date="2022-03" db="EMBL/GenBank/DDBJ databases">
        <title>De novo assembled genomes of Belliella spp. (Cyclobacteriaceae) strains.</title>
        <authorList>
            <person name="Szabo A."/>
            <person name="Korponai K."/>
            <person name="Felfoldi T."/>
        </authorList>
    </citation>
    <scope>NUCLEOTIDE SEQUENCE</scope>
    <source>
        <strain evidence="2">DSM 111903</strain>
    </source>
</reference>
<organism evidence="2 3">
    <name type="scientific">Belliella alkalica</name>
    <dbReference type="NCBI Taxonomy" id="1730871"/>
    <lineage>
        <taxon>Bacteria</taxon>
        <taxon>Pseudomonadati</taxon>
        <taxon>Bacteroidota</taxon>
        <taxon>Cytophagia</taxon>
        <taxon>Cytophagales</taxon>
        <taxon>Cyclobacteriaceae</taxon>
        <taxon>Belliella</taxon>
    </lineage>
</organism>
<evidence type="ECO:0000259" key="1">
    <source>
        <dbReference type="Pfam" id="PF01522"/>
    </source>
</evidence>
<dbReference type="Pfam" id="PF01522">
    <property type="entry name" value="Polysacc_deac_1"/>
    <property type="match status" value="1"/>
</dbReference>
<evidence type="ECO:0000313" key="2">
    <source>
        <dbReference type="EMBL" id="MCH7412400.1"/>
    </source>
</evidence>
<dbReference type="InterPro" id="IPR011330">
    <property type="entry name" value="Glyco_hydro/deAcase_b/a-brl"/>
</dbReference>
<sequence length="322" mass="37927">MNHPIFTISLDFELLWGVFDKVGNVIDREYFLKTRRLIPEMLALFQKYQIEATWATVGMLFAENEEEWNSYQPSLKPSYTDYNLSAYHWVRANKLDSMCHFAPEIIRDIMNCPGQEIGSHTFAHYYTLSKGQTPLQFRADLQAAQKIAKDKFDLSLKSLVFPRNHVNPLYMDICLEEGFEQVRVNPPKWYWQETQHEGSLKKAVRTLDCYFGFGERSSYDGQKVVFWQEKLKLIPASRILKPINQKSPLTNTRRIQRIKEEMSLAAKYQEVYHLWWHPHNFAVDPIQALRELESILAHYQFLNGKYGMKSMSMQSFGDFLNK</sequence>
<feature type="domain" description="NodB homology" evidence="1">
    <location>
        <begin position="35"/>
        <end position="172"/>
    </location>
</feature>
<dbReference type="InterPro" id="IPR002509">
    <property type="entry name" value="NODB_dom"/>
</dbReference>
<accession>A0ABS9V7K2</accession>
<dbReference type="CDD" id="cd10929">
    <property type="entry name" value="CE4_u5"/>
    <property type="match status" value="1"/>
</dbReference>
<protein>
    <submittedName>
        <fullName evidence="2">Polysaccharide deacetylase family protein</fullName>
    </submittedName>
</protein>
<comment type="caution">
    <text evidence="2">The sequence shown here is derived from an EMBL/GenBank/DDBJ whole genome shotgun (WGS) entry which is preliminary data.</text>
</comment>
<dbReference type="Gene3D" id="3.20.20.370">
    <property type="entry name" value="Glycoside hydrolase/deacetylase"/>
    <property type="match status" value="1"/>
</dbReference>
<name>A0ABS9V7K2_9BACT</name>
<dbReference type="SUPFAM" id="SSF88713">
    <property type="entry name" value="Glycoside hydrolase/deacetylase"/>
    <property type="match status" value="1"/>
</dbReference>